<reference evidence="1 2" key="3">
    <citation type="journal article" date="2010" name="BMC Genomics">
        <title>Transcriptome sequencing and comparative analysis of cucumber flowers with different sex types.</title>
        <authorList>
            <person name="Guo S."/>
            <person name="Zheng Y."/>
            <person name="Joung J.G."/>
            <person name="Liu S."/>
            <person name="Zhang Z."/>
            <person name="Crasta O.R."/>
            <person name="Sobral B.W."/>
            <person name="Xu Y."/>
            <person name="Huang S."/>
            <person name="Fei Z."/>
        </authorList>
    </citation>
    <scope>NUCLEOTIDE SEQUENCE [LARGE SCALE GENOMIC DNA]</scope>
    <source>
        <strain evidence="2">cv. 9930</strain>
    </source>
</reference>
<keyword evidence="2" id="KW-1185">Reference proteome</keyword>
<dbReference type="Gramene" id="KGN45934">
    <property type="protein sequence ID" value="KGN45934"/>
    <property type="gene ID" value="Csa_6G024420"/>
</dbReference>
<dbReference type="Proteomes" id="UP000029981">
    <property type="component" value="Chromosome 6"/>
</dbReference>
<reference evidence="1 2" key="2">
    <citation type="journal article" date="2009" name="PLoS ONE">
        <title>An integrated genetic and cytogenetic map of the cucumber genome.</title>
        <authorList>
            <person name="Ren Y."/>
            <person name="Zhang Z."/>
            <person name="Liu J."/>
            <person name="Staub J.E."/>
            <person name="Han Y."/>
            <person name="Cheng Z."/>
            <person name="Li X."/>
            <person name="Lu J."/>
            <person name="Miao H."/>
            <person name="Kang H."/>
            <person name="Xie B."/>
            <person name="Gu X."/>
            <person name="Wang X."/>
            <person name="Du Y."/>
            <person name="Jin W."/>
            <person name="Huang S."/>
        </authorList>
    </citation>
    <scope>NUCLEOTIDE SEQUENCE [LARGE SCALE GENOMIC DNA]</scope>
    <source>
        <strain evidence="2">cv. 9930</strain>
    </source>
</reference>
<reference evidence="1 2" key="1">
    <citation type="journal article" date="2009" name="Nat. Genet.">
        <title>The genome of the cucumber, Cucumis sativus L.</title>
        <authorList>
            <person name="Huang S."/>
            <person name="Li R."/>
            <person name="Zhang Z."/>
            <person name="Li L."/>
            <person name="Gu X."/>
            <person name="Fan W."/>
            <person name="Lucas W.J."/>
            <person name="Wang X."/>
            <person name="Xie B."/>
            <person name="Ni P."/>
            <person name="Ren Y."/>
            <person name="Zhu H."/>
            <person name="Li J."/>
            <person name="Lin K."/>
            <person name="Jin W."/>
            <person name="Fei Z."/>
            <person name="Li G."/>
            <person name="Staub J."/>
            <person name="Kilian A."/>
            <person name="van der Vossen E.A."/>
            <person name="Wu Y."/>
            <person name="Guo J."/>
            <person name="He J."/>
            <person name="Jia Z."/>
            <person name="Ren Y."/>
            <person name="Tian G."/>
            <person name="Lu Y."/>
            <person name="Ruan J."/>
            <person name="Qian W."/>
            <person name="Wang M."/>
            <person name="Huang Q."/>
            <person name="Li B."/>
            <person name="Xuan Z."/>
            <person name="Cao J."/>
            <person name="Asan"/>
            <person name="Wu Z."/>
            <person name="Zhang J."/>
            <person name="Cai Q."/>
            <person name="Bai Y."/>
            <person name="Zhao B."/>
            <person name="Han Y."/>
            <person name="Li Y."/>
            <person name="Li X."/>
            <person name="Wang S."/>
            <person name="Shi Q."/>
            <person name="Liu S."/>
            <person name="Cho W.K."/>
            <person name="Kim J.Y."/>
            <person name="Xu Y."/>
            <person name="Heller-Uszynska K."/>
            <person name="Miao H."/>
            <person name="Cheng Z."/>
            <person name="Zhang S."/>
            <person name="Wu J."/>
            <person name="Yang Y."/>
            <person name="Kang H."/>
            <person name="Li M."/>
            <person name="Liang H."/>
            <person name="Ren X."/>
            <person name="Shi Z."/>
            <person name="Wen M."/>
            <person name="Jian M."/>
            <person name="Yang H."/>
            <person name="Zhang G."/>
            <person name="Yang Z."/>
            <person name="Chen R."/>
            <person name="Liu S."/>
            <person name="Li J."/>
            <person name="Ma L."/>
            <person name="Liu H."/>
            <person name="Zhou Y."/>
            <person name="Zhao J."/>
            <person name="Fang X."/>
            <person name="Li G."/>
            <person name="Fang L."/>
            <person name="Li Y."/>
            <person name="Liu D."/>
            <person name="Zheng H."/>
            <person name="Zhang Y."/>
            <person name="Qin N."/>
            <person name="Li Z."/>
            <person name="Yang G."/>
            <person name="Yang S."/>
            <person name="Bolund L."/>
            <person name="Kristiansen K."/>
            <person name="Zheng H."/>
            <person name="Li S."/>
            <person name="Zhang X."/>
            <person name="Yang H."/>
            <person name="Wang J."/>
            <person name="Sun R."/>
            <person name="Zhang B."/>
            <person name="Jiang S."/>
            <person name="Wang J."/>
            <person name="Du Y."/>
            <person name="Li S."/>
        </authorList>
    </citation>
    <scope>NUCLEOTIDE SEQUENCE [LARGE SCALE GENOMIC DNA]</scope>
    <source>
        <strain evidence="2">cv. 9930</strain>
    </source>
</reference>
<dbReference type="AlphaFoldDB" id="A0A0A0KAS2"/>
<sequence>MILGGEEAQEILQQSSFQIHLYRDPNERHHNVEKFKGASAIPLINLYIFSSVQNPLEIQLERPNTHFLCFLSFVGKQHSSEVQKRQGIIP</sequence>
<name>A0A0A0KAS2_CUCSA</name>
<evidence type="ECO:0000313" key="2">
    <source>
        <dbReference type="Proteomes" id="UP000029981"/>
    </source>
</evidence>
<protein>
    <submittedName>
        <fullName evidence="1">Uncharacterized protein</fullName>
    </submittedName>
</protein>
<gene>
    <name evidence="1" type="ORF">Csa_6G024420</name>
</gene>
<accession>A0A0A0KAS2</accession>
<dbReference type="EMBL" id="CM002927">
    <property type="protein sequence ID" value="KGN45934.1"/>
    <property type="molecule type" value="Genomic_DNA"/>
</dbReference>
<proteinExistence type="predicted"/>
<organism evidence="1 2">
    <name type="scientific">Cucumis sativus</name>
    <name type="common">Cucumber</name>
    <dbReference type="NCBI Taxonomy" id="3659"/>
    <lineage>
        <taxon>Eukaryota</taxon>
        <taxon>Viridiplantae</taxon>
        <taxon>Streptophyta</taxon>
        <taxon>Embryophyta</taxon>
        <taxon>Tracheophyta</taxon>
        <taxon>Spermatophyta</taxon>
        <taxon>Magnoliopsida</taxon>
        <taxon>eudicotyledons</taxon>
        <taxon>Gunneridae</taxon>
        <taxon>Pentapetalae</taxon>
        <taxon>rosids</taxon>
        <taxon>fabids</taxon>
        <taxon>Cucurbitales</taxon>
        <taxon>Cucurbitaceae</taxon>
        <taxon>Benincaseae</taxon>
        <taxon>Cucumis</taxon>
    </lineage>
</organism>
<evidence type="ECO:0000313" key="1">
    <source>
        <dbReference type="EMBL" id="KGN45934.1"/>
    </source>
</evidence>
<reference evidence="1 2" key="4">
    <citation type="journal article" date="2011" name="BMC Genomics">
        <title>RNA-Seq improves annotation of protein-coding genes in the cucumber genome.</title>
        <authorList>
            <person name="Li Z."/>
            <person name="Zhang Z."/>
            <person name="Yan P."/>
            <person name="Huang S."/>
            <person name="Fei Z."/>
            <person name="Lin K."/>
        </authorList>
    </citation>
    <scope>NUCLEOTIDE SEQUENCE [LARGE SCALE GENOMIC DNA]</scope>
    <source>
        <strain evidence="2">cv. 9930</strain>
    </source>
</reference>